<dbReference type="PROSITE" id="PS51257">
    <property type="entry name" value="PROKAR_LIPOPROTEIN"/>
    <property type="match status" value="1"/>
</dbReference>
<sequence>MHSAFKAFSRPVTTLAYSALATVALVLSGCANYERPCEEILEVKRQHQECEDLRKIMNKKGYPQQALTAQKRYEEACTNLRYYRDDYDTICKGDQKPIGAVKEKDKN</sequence>
<proteinExistence type="predicted"/>
<gene>
    <name evidence="1" type="ORF">LJ739_04230</name>
</gene>
<evidence type="ECO:0000313" key="2">
    <source>
        <dbReference type="Proteomes" id="UP001520878"/>
    </source>
</evidence>
<name>A0ABS8G5Q2_9ALTE</name>
<accession>A0ABS8G5Q2</accession>
<comment type="caution">
    <text evidence="1">The sequence shown here is derived from an EMBL/GenBank/DDBJ whole genome shotgun (WGS) entry which is preliminary data.</text>
</comment>
<organism evidence="1 2">
    <name type="scientific">Fluctibacter halophilus</name>
    <dbReference type="NCBI Taxonomy" id="226011"/>
    <lineage>
        <taxon>Bacteria</taxon>
        <taxon>Pseudomonadati</taxon>
        <taxon>Pseudomonadota</taxon>
        <taxon>Gammaproteobacteria</taxon>
        <taxon>Alteromonadales</taxon>
        <taxon>Alteromonadaceae</taxon>
        <taxon>Fluctibacter</taxon>
    </lineage>
</organism>
<dbReference type="RefSeq" id="WP_229157346.1">
    <property type="nucleotide sequence ID" value="NZ_JAJEWP010000001.1"/>
</dbReference>
<evidence type="ECO:0008006" key="3">
    <source>
        <dbReference type="Google" id="ProtNLM"/>
    </source>
</evidence>
<dbReference type="EMBL" id="JAJEWP010000001">
    <property type="protein sequence ID" value="MCC2615446.1"/>
    <property type="molecule type" value="Genomic_DNA"/>
</dbReference>
<evidence type="ECO:0000313" key="1">
    <source>
        <dbReference type="EMBL" id="MCC2615446.1"/>
    </source>
</evidence>
<reference evidence="1 2" key="1">
    <citation type="submission" date="2021-10" db="EMBL/GenBank/DDBJ databases">
        <title>Draft genome of Aestuariibacter halophilus JC2043.</title>
        <authorList>
            <person name="Emsley S.A."/>
            <person name="Pfannmuller K.M."/>
            <person name="Ushijima B."/>
            <person name="Saw J.H."/>
            <person name="Videau P."/>
        </authorList>
    </citation>
    <scope>NUCLEOTIDE SEQUENCE [LARGE SCALE GENOMIC DNA]</scope>
    <source>
        <strain evidence="1 2">JC2043</strain>
    </source>
</reference>
<protein>
    <recommendedName>
        <fullName evidence="3">Lipoprotein</fullName>
    </recommendedName>
</protein>
<keyword evidence="2" id="KW-1185">Reference proteome</keyword>
<dbReference type="Proteomes" id="UP001520878">
    <property type="component" value="Unassembled WGS sequence"/>
</dbReference>